<feature type="transmembrane region" description="Helical" evidence="2">
    <location>
        <begin position="34"/>
        <end position="61"/>
    </location>
</feature>
<dbReference type="AlphaFoldDB" id="A0A087BMS9"/>
<dbReference type="Pfam" id="PF11377">
    <property type="entry name" value="DUF3180"/>
    <property type="match status" value="1"/>
</dbReference>
<evidence type="ECO:0000313" key="4">
    <source>
        <dbReference type="Proteomes" id="UP000029014"/>
    </source>
</evidence>
<keyword evidence="2" id="KW-0812">Transmembrane</keyword>
<feature type="transmembrane region" description="Helical" evidence="2">
    <location>
        <begin position="7"/>
        <end position="28"/>
    </location>
</feature>
<feature type="transmembrane region" description="Helical" evidence="2">
    <location>
        <begin position="82"/>
        <end position="103"/>
    </location>
</feature>
<evidence type="ECO:0000313" key="3">
    <source>
        <dbReference type="EMBL" id="KFI72329.1"/>
    </source>
</evidence>
<organism evidence="3 4">
    <name type="scientific">Bifidobacterium minimum</name>
    <dbReference type="NCBI Taxonomy" id="1693"/>
    <lineage>
        <taxon>Bacteria</taxon>
        <taxon>Bacillati</taxon>
        <taxon>Actinomycetota</taxon>
        <taxon>Actinomycetes</taxon>
        <taxon>Bifidobacteriales</taxon>
        <taxon>Bifidobacteriaceae</taxon>
        <taxon>Bifidobacterium</taxon>
    </lineage>
</organism>
<dbReference type="STRING" id="1693.BMIN_0221"/>
<evidence type="ECO:0000256" key="1">
    <source>
        <dbReference type="SAM" id="MobiDB-lite"/>
    </source>
</evidence>
<dbReference type="Proteomes" id="UP000029014">
    <property type="component" value="Unassembled WGS sequence"/>
</dbReference>
<sequence length="227" mass="23941">MKARRTPWWYYVLAVTLGAGGGVCLASLDDRSRISLIGAPWIVPIVLAILGVVVLVMCIQVHQYATTDPAKRRSRLDPAKAMMTLVLAKSLGIAGAALLGWYGGQALMTMGRSEAPYYGDAVTQCVVTAAVCLADMSIGIIGEWLCQIPPADGPENPHRIDPRKKSITRTAAGVESRMSSRDTRSSGAAAQPDAATTTNGGVTTNATVTRDTAVTRDGAATRDVTPR</sequence>
<reference evidence="3 4" key="1">
    <citation type="submission" date="2014-03" db="EMBL/GenBank/DDBJ databases">
        <title>Genomics of Bifidobacteria.</title>
        <authorList>
            <person name="Ventura M."/>
            <person name="Milani C."/>
            <person name="Lugli G.A."/>
        </authorList>
    </citation>
    <scope>NUCLEOTIDE SEQUENCE [LARGE SCALE GENOMIC DNA]</scope>
    <source>
        <strain evidence="3 4">LMG 11592</strain>
    </source>
</reference>
<comment type="caution">
    <text evidence="3">The sequence shown here is derived from an EMBL/GenBank/DDBJ whole genome shotgun (WGS) entry which is preliminary data.</text>
</comment>
<dbReference type="eggNOG" id="ENOG5033CMQ">
    <property type="taxonomic scope" value="Bacteria"/>
</dbReference>
<name>A0A087BMS9_9BIFI</name>
<evidence type="ECO:0008006" key="5">
    <source>
        <dbReference type="Google" id="ProtNLM"/>
    </source>
</evidence>
<protein>
    <recommendedName>
        <fullName evidence="5">DUF3180 domain-containing protein</fullName>
    </recommendedName>
</protein>
<proteinExistence type="predicted"/>
<evidence type="ECO:0000256" key="2">
    <source>
        <dbReference type="SAM" id="Phobius"/>
    </source>
</evidence>
<dbReference type="EMBL" id="JGZD01000009">
    <property type="protein sequence ID" value="KFI72329.1"/>
    <property type="molecule type" value="Genomic_DNA"/>
</dbReference>
<keyword evidence="4" id="KW-1185">Reference proteome</keyword>
<dbReference type="InterPro" id="IPR021517">
    <property type="entry name" value="DUF3180"/>
</dbReference>
<feature type="region of interest" description="Disordered" evidence="1">
    <location>
        <begin position="153"/>
        <end position="227"/>
    </location>
</feature>
<feature type="compositionally biased region" description="Low complexity" evidence="1">
    <location>
        <begin position="195"/>
        <end position="209"/>
    </location>
</feature>
<feature type="compositionally biased region" description="Basic and acidic residues" evidence="1">
    <location>
        <begin position="155"/>
        <end position="164"/>
    </location>
</feature>
<gene>
    <name evidence="3" type="ORF">BMIN_0221</name>
</gene>
<accession>A0A087BMS9</accession>
<keyword evidence="2" id="KW-0472">Membrane</keyword>
<keyword evidence="2" id="KW-1133">Transmembrane helix</keyword>